<keyword evidence="5" id="KW-1185">Reference proteome</keyword>
<evidence type="ECO:0000256" key="1">
    <source>
        <dbReference type="ARBA" id="ARBA00060888"/>
    </source>
</evidence>
<dbReference type="Gene3D" id="3.30.470.20">
    <property type="entry name" value="ATP-grasp fold, B domain"/>
    <property type="match status" value="1"/>
</dbReference>
<proteinExistence type="inferred from homology"/>
<name>A0A1X7KMR3_9BACT</name>
<dbReference type="OrthoDB" id="9807426at2"/>
<dbReference type="FunFam" id="3.30.1490.20:FF:000020">
    <property type="entry name" value="Protein lysine acetyltransferase"/>
    <property type="match status" value="1"/>
</dbReference>
<dbReference type="InterPro" id="IPR013815">
    <property type="entry name" value="ATP_grasp_subdomain_1"/>
</dbReference>
<evidence type="ECO:0000313" key="4">
    <source>
        <dbReference type="EMBL" id="SMG42378.1"/>
    </source>
</evidence>
<dbReference type="GO" id="GO:0005524">
    <property type="term" value="F:ATP binding"/>
    <property type="evidence" value="ECO:0007669"/>
    <property type="project" value="InterPro"/>
</dbReference>
<dbReference type="InterPro" id="IPR032875">
    <property type="entry name" value="Succ_CoA_lig_flav_dom"/>
</dbReference>
<accession>A0A1X7KMR3</accession>
<dbReference type="SUPFAM" id="SSF51735">
    <property type="entry name" value="NAD(P)-binding Rossmann-fold domains"/>
    <property type="match status" value="1"/>
</dbReference>
<evidence type="ECO:0000259" key="2">
    <source>
        <dbReference type="Pfam" id="PF13380"/>
    </source>
</evidence>
<dbReference type="SUPFAM" id="SSF52210">
    <property type="entry name" value="Succinyl-CoA synthetase domains"/>
    <property type="match status" value="2"/>
</dbReference>
<dbReference type="Gene3D" id="3.40.50.261">
    <property type="entry name" value="Succinyl-CoA synthetase domains"/>
    <property type="match status" value="2"/>
</dbReference>
<feature type="domain" description="CoA-binding" evidence="2">
    <location>
        <begin position="56"/>
        <end position="130"/>
    </location>
</feature>
<dbReference type="InterPro" id="IPR003781">
    <property type="entry name" value="CoA-bd"/>
</dbReference>
<gene>
    <name evidence="4" type="ORF">SAMN06275492_13111</name>
</gene>
<dbReference type="Pfam" id="PF13549">
    <property type="entry name" value="ATP-grasp_5"/>
    <property type="match status" value="1"/>
</dbReference>
<dbReference type="RefSeq" id="WP_143340908.1">
    <property type="nucleotide sequence ID" value="NZ_FXBB01000031.1"/>
</dbReference>
<dbReference type="STRING" id="561720.SAMN06275492_13111"/>
<dbReference type="PANTHER" id="PTHR42793:SF1">
    <property type="entry name" value="PEPTIDYL-LYSINE N-ACETYLTRANSFERASE PATZ"/>
    <property type="match status" value="1"/>
</dbReference>
<dbReference type="Proteomes" id="UP000193355">
    <property type="component" value="Unassembled WGS sequence"/>
</dbReference>
<dbReference type="EMBL" id="FXBB01000031">
    <property type="protein sequence ID" value="SMG42378.1"/>
    <property type="molecule type" value="Genomic_DNA"/>
</dbReference>
<dbReference type="Gene3D" id="3.40.50.720">
    <property type="entry name" value="NAD(P)-binding Rossmann-like Domain"/>
    <property type="match status" value="1"/>
</dbReference>
<dbReference type="Pfam" id="PF13607">
    <property type="entry name" value="Succ_CoA_lig"/>
    <property type="match status" value="1"/>
</dbReference>
<sequence length="694" mass="74995">MNTGQMERLFKPDSVVIFSRYDDSQILSSRPMANLIFWGYRGNVYQVIVDGILWNGWEKVSALEDPPDIAMISLSPEESIDALNRCSAMAIPFVIMFSSLSVNQLPEYKDVLELAQSRGTRVLGPNCQGLANFADKIPLSWSSALDMDHPSDGHVALVSQSGDLGFSAYSMASDEGVRFRYVVTTGLSSDVDVVDVGHWLIEDYQVHMIVFYLEGLPEGRDFLKMVREAQSRGVSVAVLRGGVSPRLREFAAGRRGHGSVADEGVWKTVAKQFGMVLLDDIADLIDLGRIVDMGRNPKGCRVAVVSTSGGVGMIQADKCVSAGLDMAPIDPKSREILGKCLKEDGYLDGILTLDSQVIESSQHMNQVLKVLSDSPDVDIILVAVPVISAGAAEKLADTLIGASLSFYKPLVCCWLTDDIHGGHGAQKLRRSGIPLFDSPRRCADAVAAWVGAVKPCKKRELSCSPVSNPILGGYPDVLNGYEAACFIESYGLTPIRQAFCLDLDEVLAGGNDIGFPLALKVVSREIGSKKEARGIALNLRTEEELQNAYGRILERAVRSSPDAVIDGVLVQEMVSDGIECMVGMKRDPVFGPVVAVGLGGILYDVIKDLSLRLAPVDFPMALEMVESLKGYPLFAGFRGSKALDFRSLAAEVVKVSAMSCAEPDLVLLDIGSIFVTPGGVKIADVRVRKRGEVK</sequence>
<dbReference type="PANTHER" id="PTHR42793">
    <property type="entry name" value="COA BINDING DOMAIN CONTAINING PROTEIN"/>
    <property type="match status" value="1"/>
</dbReference>
<reference evidence="5" key="1">
    <citation type="submission" date="2017-04" db="EMBL/GenBank/DDBJ databases">
        <authorList>
            <person name="Varghese N."/>
            <person name="Submissions S."/>
        </authorList>
    </citation>
    <scope>NUCLEOTIDE SEQUENCE [LARGE SCALE GENOMIC DNA]</scope>
    <source>
        <strain evidence="5">USBA 82</strain>
    </source>
</reference>
<organism evidence="4 5">
    <name type="scientific">Dethiosulfovibrio salsuginis</name>
    <dbReference type="NCBI Taxonomy" id="561720"/>
    <lineage>
        <taxon>Bacteria</taxon>
        <taxon>Thermotogati</taxon>
        <taxon>Synergistota</taxon>
        <taxon>Synergistia</taxon>
        <taxon>Synergistales</taxon>
        <taxon>Dethiosulfovibrionaceae</taxon>
        <taxon>Dethiosulfovibrio</taxon>
    </lineage>
</organism>
<dbReference type="Pfam" id="PF13380">
    <property type="entry name" value="CoA_binding_2"/>
    <property type="match status" value="1"/>
</dbReference>
<dbReference type="SUPFAM" id="SSF56059">
    <property type="entry name" value="Glutathione synthetase ATP-binding domain-like"/>
    <property type="match status" value="1"/>
</dbReference>
<protein>
    <submittedName>
        <fullName evidence="4">Acyl-CoA synthetase (NDP forming)</fullName>
    </submittedName>
</protein>
<dbReference type="InterPro" id="IPR036291">
    <property type="entry name" value="NAD(P)-bd_dom_sf"/>
</dbReference>
<evidence type="ECO:0000313" key="5">
    <source>
        <dbReference type="Proteomes" id="UP000193355"/>
    </source>
</evidence>
<dbReference type="AlphaFoldDB" id="A0A1X7KMR3"/>
<dbReference type="InterPro" id="IPR016102">
    <property type="entry name" value="Succinyl-CoA_synth-like"/>
</dbReference>
<comment type="similarity">
    <text evidence="1">In the N-terminal section; belongs to the acetate CoA ligase alpha subunit family.</text>
</comment>
<evidence type="ECO:0000259" key="3">
    <source>
        <dbReference type="Pfam" id="PF13607"/>
    </source>
</evidence>
<feature type="domain" description="Succinyl-CoA synthetase-like flavodoxin" evidence="3">
    <location>
        <begin position="153"/>
        <end position="289"/>
    </location>
</feature>
<dbReference type="Gene3D" id="3.30.1490.20">
    <property type="entry name" value="ATP-grasp fold, A domain"/>
    <property type="match status" value="1"/>
</dbReference>